<dbReference type="AlphaFoldDB" id="A0A084SQF1"/>
<dbReference type="Proteomes" id="UP000028547">
    <property type="component" value="Unassembled WGS sequence"/>
</dbReference>
<name>A0A084SQF1_9BACT</name>
<dbReference type="Pfam" id="PF12867">
    <property type="entry name" value="DinB_2"/>
    <property type="match status" value="1"/>
</dbReference>
<comment type="caution">
    <text evidence="2">The sequence shown here is derived from an EMBL/GenBank/DDBJ whole genome shotgun (WGS) entry which is preliminary data.</text>
</comment>
<organism evidence="2 3">
    <name type="scientific">Archangium violaceum Cb vi76</name>
    <dbReference type="NCBI Taxonomy" id="1406225"/>
    <lineage>
        <taxon>Bacteria</taxon>
        <taxon>Pseudomonadati</taxon>
        <taxon>Myxococcota</taxon>
        <taxon>Myxococcia</taxon>
        <taxon>Myxococcales</taxon>
        <taxon>Cystobacterineae</taxon>
        <taxon>Archangiaceae</taxon>
        <taxon>Archangium</taxon>
    </lineage>
</organism>
<dbReference type="InterPro" id="IPR024775">
    <property type="entry name" value="DinB-like"/>
</dbReference>
<proteinExistence type="predicted"/>
<dbReference type="SUPFAM" id="SSF109854">
    <property type="entry name" value="DinB/YfiT-like putative metalloenzymes"/>
    <property type="match status" value="1"/>
</dbReference>
<dbReference type="EMBL" id="JPMI01000179">
    <property type="protein sequence ID" value="KFA90686.1"/>
    <property type="molecule type" value="Genomic_DNA"/>
</dbReference>
<evidence type="ECO:0000313" key="2">
    <source>
        <dbReference type="EMBL" id="KFA90686.1"/>
    </source>
</evidence>
<accession>A0A084SQF1</accession>
<reference evidence="2 3" key="1">
    <citation type="submission" date="2014-07" db="EMBL/GenBank/DDBJ databases">
        <title>Draft Genome Sequence of Gephyronic Acid Producer, Cystobacter violaceus Strain Cb vi76.</title>
        <authorList>
            <person name="Stevens D.C."/>
            <person name="Young J."/>
            <person name="Carmichael R."/>
            <person name="Tan J."/>
            <person name="Taylor R.E."/>
        </authorList>
    </citation>
    <scope>NUCLEOTIDE SEQUENCE [LARGE SCALE GENOMIC DNA]</scope>
    <source>
        <strain evidence="2 3">Cb vi76</strain>
    </source>
</reference>
<sequence>MANEARDYLLRQFDTAWALTWYHLEGVSTEECLWRPAQVGLHVRQEPDGRWRAEWPEHEGYDLGPPSIAWVTWHIGFWWSMVLDHSFGEGTLTREEVPWPGTADGVREWIRRLQAQWRARLEQLSEDEVRSAQRTRWPFPERPFGDVIAWANVELTKNASELGYARFLYAVSRPSPQPSPRGRGS</sequence>
<evidence type="ECO:0000313" key="3">
    <source>
        <dbReference type="Proteomes" id="UP000028547"/>
    </source>
</evidence>
<protein>
    <recommendedName>
        <fullName evidence="1">DinB-like domain-containing protein</fullName>
    </recommendedName>
</protein>
<dbReference type="InterPro" id="IPR034660">
    <property type="entry name" value="DinB/YfiT-like"/>
</dbReference>
<evidence type="ECO:0000259" key="1">
    <source>
        <dbReference type="Pfam" id="PF12867"/>
    </source>
</evidence>
<gene>
    <name evidence="2" type="ORF">Q664_26915</name>
</gene>
<dbReference type="RefSeq" id="WP_043401420.1">
    <property type="nucleotide sequence ID" value="NZ_JPMI01000179.1"/>
</dbReference>
<feature type="domain" description="DinB-like" evidence="1">
    <location>
        <begin position="12"/>
        <end position="159"/>
    </location>
</feature>